<dbReference type="InterPro" id="IPR011662">
    <property type="entry name" value="Secretin/TonB_short_N"/>
</dbReference>
<dbReference type="NCBIfam" id="TIGR04057">
    <property type="entry name" value="SusC_RagA_signa"/>
    <property type="match status" value="1"/>
</dbReference>
<dbReference type="Gene3D" id="2.170.130.10">
    <property type="entry name" value="TonB-dependent receptor, plug domain"/>
    <property type="match status" value="1"/>
</dbReference>
<name>A0ABU5S6B7_9BACT</name>
<dbReference type="Proteomes" id="UP001303899">
    <property type="component" value="Unassembled WGS sequence"/>
</dbReference>
<dbReference type="NCBIfam" id="TIGR04056">
    <property type="entry name" value="OMP_RagA_SusC"/>
    <property type="match status" value="1"/>
</dbReference>
<gene>
    <name evidence="6" type="ORF">VB776_13710</name>
</gene>
<dbReference type="EMBL" id="JAYGIL010000016">
    <property type="protein sequence ID" value="MEA5403980.1"/>
    <property type="molecule type" value="Genomic_DNA"/>
</dbReference>
<dbReference type="Gene3D" id="2.60.40.1120">
    <property type="entry name" value="Carboxypeptidase-like, regulatory domain"/>
    <property type="match status" value="1"/>
</dbReference>
<evidence type="ECO:0000256" key="1">
    <source>
        <dbReference type="ARBA" id="ARBA00022448"/>
    </source>
</evidence>
<comment type="caution">
    <text evidence="6">The sequence shown here is derived from an EMBL/GenBank/DDBJ whole genome shotgun (WGS) entry which is preliminary data.</text>
</comment>
<dbReference type="RefSeq" id="WP_323697273.1">
    <property type="nucleotide sequence ID" value="NZ_JAYGIL010000016.1"/>
</dbReference>
<dbReference type="SUPFAM" id="SSF49464">
    <property type="entry name" value="Carboxypeptidase regulatory domain-like"/>
    <property type="match status" value="1"/>
</dbReference>
<evidence type="ECO:0000313" key="6">
    <source>
        <dbReference type="EMBL" id="MEA5403980.1"/>
    </source>
</evidence>
<keyword evidence="2 4" id="KW-0472">Membrane</keyword>
<comment type="subcellular location">
    <subcellularLocation>
        <location evidence="4">Cell outer membrane</location>
        <topology evidence="4">Multi-pass membrane protein</topology>
    </subcellularLocation>
</comment>
<dbReference type="InterPro" id="IPR023996">
    <property type="entry name" value="TonB-dep_OMP_SusC/RagA"/>
</dbReference>
<evidence type="ECO:0000256" key="4">
    <source>
        <dbReference type="PROSITE-ProRule" id="PRU01360"/>
    </source>
</evidence>
<dbReference type="SMART" id="SM00965">
    <property type="entry name" value="STN"/>
    <property type="match status" value="1"/>
</dbReference>
<dbReference type="Pfam" id="PF13715">
    <property type="entry name" value="CarbopepD_reg_2"/>
    <property type="match status" value="1"/>
</dbReference>
<comment type="similarity">
    <text evidence="4">Belongs to the TonB-dependent receptor family.</text>
</comment>
<keyword evidence="4" id="KW-1134">Transmembrane beta strand</keyword>
<sequence>MKIFTESIKIFLKIMRFSFYQVLLIVMCSTLAIAHENRGQEFLNQKITLKLENKGLESALRHIKKATSVSFIYSPQMIGVDRTISINVQNESLKEVLSKLLTPLEISYEVSGSTILLRHIPKSSLISTHTLNFLSITSQLEKTVTGTIVDEKNQPMPGVNIAIKGTTRGVTSLPNGKYSIQVPNGNNTLIFSFVGYLTQEITINSRTQIDVAMSLDMKALDEVVVVGYGEQKKESVVGAITTVKVNDLKSAAPRSLNNVLAGKVAGVIAVQRSGEPGYDDAQFWIRGISTFGAGASPLVLVDGVERPINNIEPEEIETFSVLKDASATAVYGIRGANGVILVTTRRGTNDKPSINFKYESGVNSATSKPKFVDAPTYLELYNEAQLASNPNYVTPYTPAVIEKYRSGADPYLYPNVDWLGLMLKPNSKTRRANLNISGGSVSAKYFISATYYDESGIWNGDNLNTYNTNAGLKRYNFRANTDVKLSKNTELKLGLGGILITSNYPGGGSSAAIWNDIMFNTPVGYSPTYPLADSKSGFVYGGVNGITNPYTSLTGKGFATEWRNNIQSDITINHDLSNLVKGLKASAKFAFDGYNFHNIQRTRANVDTYIATGRAADSSLILNKFVTGNADLAFAKSSGGNRRIYMQANLNYDKTIGNHSISGLVLYNQQDYQSADANDAISALPSRLQGLVGRISYSYKSKYFFEYNAGYNGSENFEKGKRFGYFPAYAVGWIISQEPFFRNNLWLQYLKVRGSYGNKGNDQIGGRRFAYLTTVGGGNGEYRFGIDANNTFGGRGEDQWGADLTWEKEVETNIGLEVRFLRGFYLQADVFKRHRTGIFMQRNSLPAIMGLQNNPWGNIGEFENKGVDGSLEYNKKVGNVSLALRGNVTYTKNKLLNDDAPDWKYTYQNRRGKRYQQPFGLIAEGLFTSEEEIKNSPTQTFGAVRVGDIKYKDFNGDGVVDSFDEVAIGNPPTPGIMYGFGFTVGYKGFDVSAFFQGAQTMDFMLGGTGWFPFVEGGIRGNVNANAVNRWTPENPSQDVIFPRLSFGPNNNNYRSSTWWQRDASYLRLKSAEIGYTLPKKFTKKLNVNTFRVYVAGFNLHTWSGFTFWDPELGDGRGSVYPIQKNFNVGVNINL</sequence>
<organism evidence="6 7">
    <name type="scientific">Arcicella gelida</name>
    <dbReference type="NCBI Taxonomy" id="2984195"/>
    <lineage>
        <taxon>Bacteria</taxon>
        <taxon>Pseudomonadati</taxon>
        <taxon>Bacteroidota</taxon>
        <taxon>Cytophagia</taxon>
        <taxon>Cytophagales</taxon>
        <taxon>Flectobacillaceae</taxon>
        <taxon>Arcicella</taxon>
    </lineage>
</organism>
<dbReference type="Pfam" id="PF07660">
    <property type="entry name" value="STN"/>
    <property type="match status" value="1"/>
</dbReference>
<accession>A0ABU5S6B7</accession>
<evidence type="ECO:0000256" key="2">
    <source>
        <dbReference type="ARBA" id="ARBA00023136"/>
    </source>
</evidence>
<evidence type="ECO:0000256" key="3">
    <source>
        <dbReference type="ARBA" id="ARBA00023237"/>
    </source>
</evidence>
<keyword evidence="7" id="KW-1185">Reference proteome</keyword>
<dbReference type="InterPro" id="IPR037066">
    <property type="entry name" value="Plug_dom_sf"/>
</dbReference>
<dbReference type="InterPro" id="IPR008969">
    <property type="entry name" value="CarboxyPept-like_regulatory"/>
</dbReference>
<protein>
    <submittedName>
        <fullName evidence="6">TonB-dependent receptor</fullName>
    </submittedName>
</protein>
<dbReference type="InterPro" id="IPR012910">
    <property type="entry name" value="Plug_dom"/>
</dbReference>
<keyword evidence="4" id="KW-0812">Transmembrane</keyword>
<reference evidence="6 7" key="1">
    <citation type="submission" date="2023-12" db="EMBL/GenBank/DDBJ databases">
        <title>Novel species of the genus Arcicella isolated from rivers.</title>
        <authorList>
            <person name="Lu H."/>
        </authorList>
    </citation>
    <scope>NUCLEOTIDE SEQUENCE [LARGE SCALE GENOMIC DNA]</scope>
    <source>
        <strain evidence="6 7">DC2W</strain>
    </source>
</reference>
<dbReference type="PROSITE" id="PS52016">
    <property type="entry name" value="TONB_DEPENDENT_REC_3"/>
    <property type="match status" value="1"/>
</dbReference>
<dbReference type="InterPro" id="IPR039426">
    <property type="entry name" value="TonB-dep_rcpt-like"/>
</dbReference>
<dbReference type="InterPro" id="IPR023997">
    <property type="entry name" value="TonB-dep_OMP_SusC/RagA_CS"/>
</dbReference>
<keyword evidence="6" id="KW-0675">Receptor</keyword>
<dbReference type="SUPFAM" id="SSF56935">
    <property type="entry name" value="Porins"/>
    <property type="match status" value="1"/>
</dbReference>
<keyword evidence="3 4" id="KW-0998">Cell outer membrane</keyword>
<dbReference type="Pfam" id="PF07715">
    <property type="entry name" value="Plug"/>
    <property type="match status" value="1"/>
</dbReference>
<evidence type="ECO:0000259" key="5">
    <source>
        <dbReference type="SMART" id="SM00965"/>
    </source>
</evidence>
<proteinExistence type="inferred from homology"/>
<evidence type="ECO:0000313" key="7">
    <source>
        <dbReference type="Proteomes" id="UP001303899"/>
    </source>
</evidence>
<keyword evidence="1 4" id="KW-0813">Transport</keyword>
<feature type="domain" description="Secretin/TonB short N-terminal" evidence="5">
    <location>
        <begin position="69"/>
        <end position="120"/>
    </location>
</feature>